<dbReference type="KEGG" id="abaw:D5400_19975"/>
<evidence type="ECO:0000313" key="2">
    <source>
        <dbReference type="EMBL" id="AZN73263.1"/>
    </source>
</evidence>
<dbReference type="InterPro" id="IPR031321">
    <property type="entry name" value="UCP012641"/>
</dbReference>
<dbReference type="Pfam" id="PF10005">
    <property type="entry name" value="Zn_ribbon_DZR_6"/>
    <property type="match status" value="1"/>
</dbReference>
<dbReference type="InterPro" id="IPR011201">
    <property type="entry name" value="Zinc-ribbon_6_bact"/>
</dbReference>
<reference evidence="2 3" key="1">
    <citation type="submission" date="2018-09" db="EMBL/GenBank/DDBJ databases">
        <title>Marinorhizobium profundi gen. nov., sp. nov., isolated from a deep-sea sediment sample from the New Britain Trench and proposal of Marinorhizobiaceae fam. nov. in the order Rhizobiales of the class Alphaproteobacteria.</title>
        <authorList>
            <person name="Cao J."/>
        </authorList>
    </citation>
    <scope>NUCLEOTIDE SEQUENCE [LARGE SCALE GENOMIC DNA]</scope>
    <source>
        <strain evidence="2 3">WS11</strain>
    </source>
</reference>
<sequence length="330" mass="38480">MRPFPCPTCQTQVFFENTLCTACGSTIGYEAEENRFVCVDADHDSLSFCANHIHSGCNWTVRDAGRYCLSCDLNEMIPPVDDPEQRRRWADVEVSKRRFLYSVMRMDIPIYPKRHDPTGLSFRILVDAEHGGAGNVTMGHQNGVITIDATEADAHLREFRRAELDERYRTLLGHMRHESGHYFWERLLLIEGFDTEFRALFGDEREDYGEALKRYYKQGAPADWQEKHISAYCTAHPWEDWAETFAHYMHIVDGVETVEAYRQAKDDEPFDPYDRDVFALTLQRWMSTALLMNAMNRSLGHQDYYPFVVNESVADKMRFIDQWMGKLRAN</sequence>
<dbReference type="PIRSF" id="PIRSF012641">
    <property type="entry name" value="UCP012641"/>
    <property type="match status" value="1"/>
</dbReference>
<feature type="domain" description="Zinc-ribbon" evidence="1">
    <location>
        <begin position="4"/>
        <end position="81"/>
    </location>
</feature>
<dbReference type="AlphaFoldDB" id="A0A3Q8XSU6"/>
<proteinExistence type="predicted"/>
<keyword evidence="3" id="KW-1185">Reference proteome</keyword>
<organism evidence="2 3">
    <name type="scientific">Georhizobium profundi</name>
    <dbReference type="NCBI Taxonomy" id="2341112"/>
    <lineage>
        <taxon>Bacteria</taxon>
        <taxon>Pseudomonadati</taxon>
        <taxon>Pseudomonadota</taxon>
        <taxon>Alphaproteobacteria</taxon>
        <taxon>Hyphomicrobiales</taxon>
        <taxon>Rhizobiaceae</taxon>
        <taxon>Georhizobium</taxon>
    </lineage>
</organism>
<dbReference type="OrthoDB" id="256753at2"/>
<name>A0A3Q8XSU6_9HYPH</name>
<accession>A0A3Q8XSU6</accession>
<evidence type="ECO:0000259" key="1">
    <source>
        <dbReference type="Pfam" id="PF10005"/>
    </source>
</evidence>
<protein>
    <recommendedName>
        <fullName evidence="1">Zinc-ribbon domain-containing protein</fullName>
    </recommendedName>
</protein>
<dbReference type="Proteomes" id="UP000268192">
    <property type="component" value="Chromosome"/>
</dbReference>
<evidence type="ECO:0000313" key="3">
    <source>
        <dbReference type="Proteomes" id="UP000268192"/>
    </source>
</evidence>
<gene>
    <name evidence="2" type="ORF">D5400_19975</name>
</gene>
<dbReference type="Gene3D" id="3.40.390.70">
    <property type="match status" value="1"/>
</dbReference>
<dbReference type="EMBL" id="CP032509">
    <property type="protein sequence ID" value="AZN73263.1"/>
    <property type="molecule type" value="Genomic_DNA"/>
</dbReference>
<dbReference type="Pfam" id="PF15887">
    <property type="entry name" value="Peptidase_Mx"/>
    <property type="match status" value="1"/>
</dbReference>